<gene>
    <name evidence="1" type="ORF">AWB75_04574</name>
</gene>
<dbReference type="SUPFAM" id="SSF53474">
    <property type="entry name" value="alpha/beta-Hydrolases"/>
    <property type="match status" value="1"/>
</dbReference>
<evidence type="ECO:0000313" key="1">
    <source>
        <dbReference type="EMBL" id="SAK77711.1"/>
    </source>
</evidence>
<comment type="caution">
    <text evidence="1">The sequence shown here is derived from an EMBL/GenBank/DDBJ whole genome shotgun (WGS) entry which is preliminary data.</text>
</comment>
<evidence type="ECO:0000313" key="2">
    <source>
        <dbReference type="Proteomes" id="UP000054870"/>
    </source>
</evidence>
<dbReference type="Proteomes" id="UP000054870">
    <property type="component" value="Unassembled WGS sequence"/>
</dbReference>
<reference evidence="1" key="1">
    <citation type="submission" date="2016-01" db="EMBL/GenBank/DDBJ databases">
        <authorList>
            <person name="Peeters C."/>
        </authorList>
    </citation>
    <scope>NUCLEOTIDE SEQUENCE [LARGE SCALE GENOMIC DNA]</scope>
    <source>
        <strain evidence="1">LMG 29318</strain>
    </source>
</reference>
<dbReference type="Gene3D" id="3.40.50.1820">
    <property type="entry name" value="alpha/beta hydrolase"/>
    <property type="match status" value="1"/>
</dbReference>
<dbReference type="InterPro" id="IPR029058">
    <property type="entry name" value="AB_hydrolase_fold"/>
</dbReference>
<organism evidence="1 2">
    <name type="scientific">Caballeronia catudaia</name>
    <dbReference type="NCBI Taxonomy" id="1777136"/>
    <lineage>
        <taxon>Bacteria</taxon>
        <taxon>Pseudomonadati</taxon>
        <taxon>Pseudomonadota</taxon>
        <taxon>Betaproteobacteria</taxon>
        <taxon>Burkholderiales</taxon>
        <taxon>Burkholderiaceae</taxon>
        <taxon>Caballeronia</taxon>
    </lineage>
</organism>
<sequence length="168" mass="18709">MLCLLDTYVHEHCLPLSQWTRHQAGLVAERLRELRSLDARGRFGYMRGKAAAITDRVRGRMGMRTGAGRQAPKPSAELAGLPPALLRVRESMRVAMTNYKPRRYDGGPIVYVRATLLDDSYGDPLPVWQRVAKHGLRVMKVEGRHTDLVVEPHLATVAQTLTNALASG</sequence>
<keyword evidence="2" id="KW-1185">Reference proteome</keyword>
<accession>A0A158C610</accession>
<dbReference type="AlphaFoldDB" id="A0A158C610"/>
<protein>
    <submittedName>
        <fullName evidence="1">Uncharacterized protein</fullName>
    </submittedName>
</protein>
<dbReference type="EMBL" id="FCOF02000023">
    <property type="protein sequence ID" value="SAK77711.1"/>
    <property type="molecule type" value="Genomic_DNA"/>
</dbReference>
<proteinExistence type="predicted"/>
<name>A0A158C610_9BURK</name>